<evidence type="ECO:0000313" key="3">
    <source>
        <dbReference type="Proteomes" id="UP000325313"/>
    </source>
</evidence>
<evidence type="ECO:0000256" key="1">
    <source>
        <dbReference type="SAM" id="Phobius"/>
    </source>
</evidence>
<organism evidence="2 3">
    <name type="scientific">Puccinia graminis f. sp. tritici</name>
    <dbReference type="NCBI Taxonomy" id="56615"/>
    <lineage>
        <taxon>Eukaryota</taxon>
        <taxon>Fungi</taxon>
        <taxon>Dikarya</taxon>
        <taxon>Basidiomycota</taxon>
        <taxon>Pucciniomycotina</taxon>
        <taxon>Pucciniomycetes</taxon>
        <taxon>Pucciniales</taxon>
        <taxon>Pucciniaceae</taxon>
        <taxon>Puccinia</taxon>
    </lineage>
</organism>
<dbReference type="EMBL" id="VDEP01000277">
    <property type="protein sequence ID" value="KAA1112473.1"/>
    <property type="molecule type" value="Genomic_DNA"/>
</dbReference>
<keyword evidence="1" id="KW-0812">Transmembrane</keyword>
<evidence type="ECO:0000313" key="2">
    <source>
        <dbReference type="EMBL" id="KAA1112473.1"/>
    </source>
</evidence>
<name>A0A5B0QHK1_PUCGR</name>
<accession>A0A5B0QHK1</accession>
<feature type="transmembrane region" description="Helical" evidence="1">
    <location>
        <begin position="15"/>
        <end position="35"/>
    </location>
</feature>
<dbReference type="Proteomes" id="UP000325313">
    <property type="component" value="Unassembled WGS sequence"/>
</dbReference>
<protein>
    <submittedName>
        <fullName evidence="2">Uncharacterized protein</fullName>
    </submittedName>
</protein>
<reference evidence="2 3" key="1">
    <citation type="submission" date="2019-05" db="EMBL/GenBank/DDBJ databases">
        <title>Emergence of the Ug99 lineage of the wheat stem rust pathogen through somatic hybridization.</title>
        <authorList>
            <person name="Li F."/>
            <person name="Upadhyaya N.M."/>
            <person name="Sperschneider J."/>
            <person name="Matny O."/>
            <person name="Nguyen-Phuc H."/>
            <person name="Mago R."/>
            <person name="Raley C."/>
            <person name="Miller M.E."/>
            <person name="Silverstein K.A.T."/>
            <person name="Henningsen E."/>
            <person name="Hirsch C.D."/>
            <person name="Visser B."/>
            <person name="Pretorius Z.A."/>
            <person name="Steffenson B.J."/>
            <person name="Schwessinger B."/>
            <person name="Dodds P.N."/>
            <person name="Figueroa M."/>
        </authorList>
    </citation>
    <scope>NUCLEOTIDE SEQUENCE [LARGE SCALE GENOMIC DNA]</scope>
    <source>
        <strain evidence="2 3">Ug99</strain>
    </source>
</reference>
<keyword evidence="1" id="KW-1133">Transmembrane helix</keyword>
<sequence length="65" mass="7093">MNSADNAAMSSGQQALQHSTAISISIFITSILSYVPSLTKDNDKLTLYIPTVFAWFSSLLLPVWS</sequence>
<gene>
    <name evidence="2" type="ORF">PGTUg99_015725</name>
</gene>
<feature type="transmembrane region" description="Helical" evidence="1">
    <location>
        <begin position="47"/>
        <end position="64"/>
    </location>
</feature>
<keyword evidence="1" id="KW-0472">Membrane</keyword>
<proteinExistence type="predicted"/>
<dbReference type="AlphaFoldDB" id="A0A5B0QHK1"/>
<comment type="caution">
    <text evidence="2">The sequence shown here is derived from an EMBL/GenBank/DDBJ whole genome shotgun (WGS) entry which is preliminary data.</text>
</comment>